<sequence length="1128" mass="123860">MSMQPLDMHISHHARPRAGRQSGIGLVQVMLVLLLVGGALAAGAVLLQAKRAPQQAITQEQTLRWADEAVAAFAATHARLPCPAQTLDGEEDCTPGNAKGWLPSRTLLGASGSGMPIGPVAYMVYRGNATAHLDLTAPGNAYQPPLVDGSAREIISTDENGKETSRRTFTAVNGLDLCRSLELAQVAGTNTVDTTRASVNDVPWNVAYGIAAAGPLPGQSRLDDGNAGTAAHMDAPWREWDGDYDDRVRVRSFDAAGQMLGCRLLADLSSATAIASAATTPFTVAQLSATPGGNEPYNVALAGMDVLAAAVTLHDALALLQQNNINATESAVQSAAKAQISLIFKLVTTAVSLSDQITTLVTSTISLTRSIATCIASLGATCWEVPLKTAAVVTSIVGLGTKGVTLAAKAASLPFVALALDASIKARDLAHANGPKPAPQNLDEARAELECTLYAKNCKENTSTEVIYKRDDNGNPIQKKDAAGNLLYDEHGNPVFEVESETEIPRIGLDKQTENAKKEWEVLQYQVDKLEQYRLAPWGVSSQEIKDAHNQPVLDVNGLPTYTLVEIPSLGKDSQYRSQIQQRIHPQRTCGIGNNSSNWQNCSPQRYRKLVEKWVCKPGSDGSGLYNADCSYAGTRNQTDADGNVVDDADGNPVQVNAGTHDRVLESHYEFNWDVATNEAVALRKKAEQWVDLNKREQELAKEIKQFEDNIDTWFKGSDSILTKMVNQMNDAQHCAGRGRGNPANPDANLPPGDMERQQCINARNAVRYIETCEKPVTVTKCEFIGNDKGRYSNDACTVSSGTPKDYGWQETSTGVYERDKNELATCKPNMEDRLARLKAEHAGLAASRDAAKSSYNALPKPWLAYPGPVSAGLLPYSADSGYNWFEWAIETTEDANGTPTKYDWVRSSFIETYSYDYQYDCSYQENRPIWVPEDTSTNPVTPGYWKNNWVTVSKTCTEKREATRNLPWYAPENYKDRNATAPLLVTEREPRQWWDNKNLEVNEIISEKMCQYFTNRNWNGNYWWWPSASSVDWWNKDTYKFGVYCQRYPYSRAYEDWLRAKLGAENARKNYNDTKAQFEKLKEELDNMNDDGGSGGGPTTQMSFGAEATLEHADSRGSTGPQAPILP</sequence>
<proteinExistence type="predicted"/>
<accession>A0A0R0EDG2</accession>
<feature type="region of interest" description="Disordered" evidence="1">
    <location>
        <begin position="1087"/>
        <end position="1128"/>
    </location>
</feature>
<evidence type="ECO:0000256" key="1">
    <source>
        <dbReference type="SAM" id="MobiDB-lite"/>
    </source>
</evidence>
<name>A0A0R0EDG2_9GAMM</name>
<dbReference type="AlphaFoldDB" id="A0A0R0EDG2"/>
<dbReference type="STRING" id="659018.ABB34_00370"/>
<keyword evidence="3" id="KW-1185">Reference proteome</keyword>
<gene>
    <name evidence="2" type="ORF">ABB34_00370</name>
</gene>
<evidence type="ECO:0000313" key="2">
    <source>
        <dbReference type="EMBL" id="KRG88296.1"/>
    </source>
</evidence>
<protein>
    <submittedName>
        <fullName evidence="2">Uncharacterized protein</fullName>
    </submittedName>
</protein>
<reference evidence="2 3" key="1">
    <citation type="submission" date="2015-05" db="EMBL/GenBank/DDBJ databases">
        <title>Genome sequencing and analysis of members of genus Stenotrophomonas.</title>
        <authorList>
            <person name="Patil P.P."/>
            <person name="Midha S."/>
            <person name="Patil P.B."/>
        </authorList>
    </citation>
    <scope>NUCLEOTIDE SEQUENCE [LARGE SCALE GENOMIC DNA]</scope>
    <source>
        <strain evidence="2 3">JCM 16244</strain>
    </source>
</reference>
<dbReference type="PATRIC" id="fig|659018.3.peg.1704"/>
<dbReference type="RefSeq" id="WP_152979451.1">
    <property type="nucleotide sequence ID" value="NZ_LDJP01000005.1"/>
</dbReference>
<dbReference type="Proteomes" id="UP000050940">
    <property type="component" value="Unassembled WGS sequence"/>
</dbReference>
<dbReference type="EMBL" id="LDJP01000005">
    <property type="protein sequence ID" value="KRG88296.1"/>
    <property type="molecule type" value="Genomic_DNA"/>
</dbReference>
<evidence type="ECO:0000313" key="3">
    <source>
        <dbReference type="Proteomes" id="UP000050940"/>
    </source>
</evidence>
<comment type="caution">
    <text evidence="2">The sequence shown here is derived from an EMBL/GenBank/DDBJ whole genome shotgun (WGS) entry which is preliminary data.</text>
</comment>
<organism evidence="2 3">
    <name type="scientific">Stenotrophomonas daejeonensis</name>
    <dbReference type="NCBI Taxonomy" id="659018"/>
    <lineage>
        <taxon>Bacteria</taxon>
        <taxon>Pseudomonadati</taxon>
        <taxon>Pseudomonadota</taxon>
        <taxon>Gammaproteobacteria</taxon>
        <taxon>Lysobacterales</taxon>
        <taxon>Lysobacteraceae</taxon>
        <taxon>Stenotrophomonas</taxon>
    </lineage>
</organism>
<dbReference type="OrthoDB" id="6031180at2"/>